<organism evidence="3 4">
    <name type="scientific">Lentinula boryana</name>
    <dbReference type="NCBI Taxonomy" id="40481"/>
    <lineage>
        <taxon>Eukaryota</taxon>
        <taxon>Fungi</taxon>
        <taxon>Dikarya</taxon>
        <taxon>Basidiomycota</taxon>
        <taxon>Agaricomycotina</taxon>
        <taxon>Agaricomycetes</taxon>
        <taxon>Agaricomycetidae</taxon>
        <taxon>Agaricales</taxon>
        <taxon>Marasmiineae</taxon>
        <taxon>Omphalotaceae</taxon>
        <taxon>Lentinula</taxon>
    </lineage>
</organism>
<evidence type="ECO:0000259" key="2">
    <source>
        <dbReference type="Pfam" id="PF20411"/>
    </source>
</evidence>
<protein>
    <recommendedName>
        <fullName evidence="2">DUF6697 domain-containing protein</fullName>
    </recommendedName>
</protein>
<dbReference type="Proteomes" id="UP001163828">
    <property type="component" value="Unassembled WGS sequence"/>
</dbReference>
<gene>
    <name evidence="3" type="ORF">F5050DRAFT_1709834</name>
</gene>
<name>A0ABQ8QL97_9AGAR</name>
<accession>A0ABQ8QL97</accession>
<evidence type="ECO:0000313" key="4">
    <source>
        <dbReference type="Proteomes" id="UP001163828"/>
    </source>
</evidence>
<feature type="region of interest" description="Disordered" evidence="1">
    <location>
        <begin position="175"/>
        <end position="226"/>
    </location>
</feature>
<feature type="domain" description="DUF6697" evidence="2">
    <location>
        <begin position="90"/>
        <end position="171"/>
    </location>
</feature>
<dbReference type="EMBL" id="MU790541">
    <property type="protein sequence ID" value="KAJ3999299.1"/>
    <property type="molecule type" value="Genomic_DNA"/>
</dbReference>
<comment type="caution">
    <text evidence="3">The sequence shown here is derived from an EMBL/GenBank/DDBJ whole genome shotgun (WGS) entry which is preliminary data.</text>
</comment>
<proteinExistence type="predicted"/>
<evidence type="ECO:0000313" key="3">
    <source>
        <dbReference type="EMBL" id="KAJ3999299.1"/>
    </source>
</evidence>
<reference evidence="3" key="1">
    <citation type="submission" date="2022-08" db="EMBL/GenBank/DDBJ databases">
        <authorList>
            <consortium name="DOE Joint Genome Institute"/>
            <person name="Min B."/>
            <person name="Riley R."/>
            <person name="Sierra-Patev S."/>
            <person name="Naranjo-Ortiz M."/>
            <person name="Looney B."/>
            <person name="Konkel Z."/>
            <person name="Slot J.C."/>
            <person name="Sakamoto Y."/>
            <person name="Steenwyk J.L."/>
            <person name="Rokas A."/>
            <person name="Carro J."/>
            <person name="Camarero S."/>
            <person name="Ferreira P."/>
            <person name="Molpeceres G."/>
            <person name="Ruiz-Duenas F.J."/>
            <person name="Serrano A."/>
            <person name="Henrissat B."/>
            <person name="Drula E."/>
            <person name="Hughes K.W."/>
            <person name="Mata J.L."/>
            <person name="Ishikawa N.K."/>
            <person name="Vargas-Isla R."/>
            <person name="Ushijima S."/>
            <person name="Smith C.A."/>
            <person name="Ahrendt S."/>
            <person name="Andreopoulos W."/>
            <person name="He G."/>
            <person name="Labutti K."/>
            <person name="Lipzen A."/>
            <person name="Ng V."/>
            <person name="Sandor L."/>
            <person name="Barry K."/>
            <person name="Martinez A.T."/>
            <person name="Xiao Y."/>
            <person name="Gibbons J.G."/>
            <person name="Terashima K."/>
            <person name="Hibbett D.S."/>
            <person name="Grigoriev I.V."/>
        </authorList>
    </citation>
    <scope>NUCLEOTIDE SEQUENCE</scope>
    <source>
        <strain evidence="3">TFB10827</strain>
    </source>
</reference>
<dbReference type="InterPro" id="IPR046520">
    <property type="entry name" value="DUF6697"/>
</dbReference>
<feature type="compositionally biased region" description="Basic and acidic residues" evidence="1">
    <location>
        <begin position="178"/>
        <end position="205"/>
    </location>
</feature>
<evidence type="ECO:0000256" key="1">
    <source>
        <dbReference type="SAM" id="MobiDB-lite"/>
    </source>
</evidence>
<keyword evidence="4" id="KW-1185">Reference proteome</keyword>
<dbReference type="Pfam" id="PF20411">
    <property type="entry name" value="DUF6697"/>
    <property type="match status" value="1"/>
</dbReference>
<sequence>MGKNGLIFEQWVPPNSGKNDFVNEASLVPKAGKNGDRQKKAGKNENLWIRPFGGLSGGLKDLEDAGRPRPNWERGTFSVGMEESVTEIFDSEVKDTWVDNIAERNWSIAEGRRLTVAEDNNAMINARKIKNKSTISKDRVSSTFQTSEESTLVWTTACVDYDADFQLRLATESSTWTPKDKTDTSPKKKGKKDSTKPEKNRENMIRKSRTRKRKRSDDESSNSDSDLDYTLSGRFCKDFRSLGLESNYQIAKIPTGMYFSAVKEQVYYPAELVAQCIYHTK</sequence>